<name>A0A0L8I3B5_OCTBM</name>
<dbReference type="EMBL" id="KQ416655">
    <property type="protein sequence ID" value="KOF95966.1"/>
    <property type="molecule type" value="Genomic_DNA"/>
</dbReference>
<protein>
    <submittedName>
        <fullName evidence="1">Uncharacterized protein</fullName>
    </submittedName>
</protein>
<proteinExistence type="predicted"/>
<organism evidence="1">
    <name type="scientific">Octopus bimaculoides</name>
    <name type="common">California two-spotted octopus</name>
    <dbReference type="NCBI Taxonomy" id="37653"/>
    <lineage>
        <taxon>Eukaryota</taxon>
        <taxon>Metazoa</taxon>
        <taxon>Spiralia</taxon>
        <taxon>Lophotrochozoa</taxon>
        <taxon>Mollusca</taxon>
        <taxon>Cephalopoda</taxon>
        <taxon>Coleoidea</taxon>
        <taxon>Octopodiformes</taxon>
        <taxon>Octopoda</taxon>
        <taxon>Incirrata</taxon>
        <taxon>Octopodidae</taxon>
        <taxon>Octopus</taxon>
    </lineage>
</organism>
<dbReference type="AlphaFoldDB" id="A0A0L8I3B5"/>
<evidence type="ECO:0000313" key="1">
    <source>
        <dbReference type="EMBL" id="KOF95966.1"/>
    </source>
</evidence>
<reference evidence="1" key="1">
    <citation type="submission" date="2015-07" db="EMBL/GenBank/DDBJ databases">
        <title>MeaNS - Measles Nucleotide Surveillance Program.</title>
        <authorList>
            <person name="Tran T."/>
            <person name="Druce J."/>
        </authorList>
    </citation>
    <scope>NUCLEOTIDE SEQUENCE</scope>
    <source>
        <strain evidence="1">UCB-OBI-ISO-001</strain>
        <tissue evidence="1">Gonad</tissue>
    </source>
</reference>
<gene>
    <name evidence="1" type="ORF">OCBIM_22036721mg</name>
</gene>
<sequence length="83" mass="9993">MIFGTFFINIKFEPLIIEVKNNNTKNRVICKVRTLNFASSQNKKRKKICFQTIFKSLLKMRIINLKSFLSLFHLFLWCTYRNV</sequence>
<accession>A0A0L8I3B5</accession>